<dbReference type="InterPro" id="IPR050219">
    <property type="entry name" value="DnaG_primase"/>
</dbReference>
<dbReference type="SUPFAM" id="SSF56731">
    <property type="entry name" value="DNA primase core"/>
    <property type="match status" value="1"/>
</dbReference>
<dbReference type="Pfam" id="PF13155">
    <property type="entry name" value="Toprim_2"/>
    <property type="match status" value="1"/>
</dbReference>
<dbReference type="EMBL" id="JABZFV010000001">
    <property type="protein sequence ID" value="MBF0934079.1"/>
    <property type="molecule type" value="Genomic_DNA"/>
</dbReference>
<proteinExistence type="predicted"/>
<accession>A0A929MRT3</accession>
<dbReference type="Gene3D" id="3.40.1360.10">
    <property type="match status" value="1"/>
</dbReference>
<dbReference type="Gene3D" id="3.90.580.10">
    <property type="entry name" value="Zinc finger, CHC2-type domain"/>
    <property type="match status" value="1"/>
</dbReference>
<name>A0A929MRT3_ABIDE</name>
<dbReference type="PANTHER" id="PTHR30313:SF2">
    <property type="entry name" value="DNA PRIMASE"/>
    <property type="match status" value="1"/>
</dbReference>
<gene>
    <name evidence="1" type="ORF">HXK00_00365</name>
</gene>
<evidence type="ECO:0000313" key="2">
    <source>
        <dbReference type="Proteomes" id="UP000757900"/>
    </source>
</evidence>
<dbReference type="GO" id="GO:0005737">
    <property type="term" value="C:cytoplasm"/>
    <property type="evidence" value="ECO:0007669"/>
    <property type="project" value="TreeGrafter"/>
</dbReference>
<dbReference type="GO" id="GO:0003677">
    <property type="term" value="F:DNA binding"/>
    <property type="evidence" value="ECO:0007669"/>
    <property type="project" value="InterPro"/>
</dbReference>
<dbReference type="AlphaFoldDB" id="A0A929MRT3"/>
<reference evidence="1" key="1">
    <citation type="submission" date="2020-04" db="EMBL/GenBank/DDBJ databases">
        <title>Deep metagenomics examines the oral microbiome during advanced dental caries in children, revealing novel taxa and co-occurrences with host molecules.</title>
        <authorList>
            <person name="Baker J.L."/>
            <person name="Morton J.T."/>
            <person name="Dinis M."/>
            <person name="Alvarez R."/>
            <person name="Tran N.C."/>
            <person name="Knight R."/>
            <person name="Edlund A."/>
        </authorList>
    </citation>
    <scope>NUCLEOTIDE SEQUENCE</scope>
    <source>
        <strain evidence="1">JCVI_23_bin.16</strain>
    </source>
</reference>
<dbReference type="Proteomes" id="UP000757900">
    <property type="component" value="Unassembled WGS sequence"/>
</dbReference>
<evidence type="ECO:0000313" key="1">
    <source>
        <dbReference type="EMBL" id="MBF0934079.1"/>
    </source>
</evidence>
<protein>
    <submittedName>
        <fullName evidence="1">Toprim domain-containing protein</fullName>
    </submittedName>
</protein>
<comment type="caution">
    <text evidence="1">The sequence shown here is derived from an EMBL/GenBank/DDBJ whole genome shotgun (WGS) entry which is preliminary data.</text>
</comment>
<organism evidence="1 2">
    <name type="scientific">Abiotrophia defectiva</name>
    <name type="common">Streptococcus defectivus</name>
    <dbReference type="NCBI Taxonomy" id="46125"/>
    <lineage>
        <taxon>Bacteria</taxon>
        <taxon>Bacillati</taxon>
        <taxon>Bacillota</taxon>
        <taxon>Bacilli</taxon>
        <taxon>Lactobacillales</taxon>
        <taxon>Aerococcaceae</taxon>
        <taxon>Abiotrophia</taxon>
    </lineage>
</organism>
<dbReference type="GO" id="GO:0008270">
    <property type="term" value="F:zinc ion binding"/>
    <property type="evidence" value="ECO:0007669"/>
    <property type="project" value="InterPro"/>
</dbReference>
<sequence length="383" mass="44251">MTMSNYFDKQIQRKEYDELMRRINPRKVLEYYGVKNDYEVVEDNGEIEVQHSCLIDTVDRHHSNGDQNPSARMNLDKKLYICFSYGGGDIIWFIKIMEQTDDLNSIKHVIEKFLDDAVTDVDAFTKELDKLMSGDSEEKHAHIPVYNERILRNWRVAHPYMVNDRGISLEAHKKLQIGYDSQAVRIVFPHFWEGKLVGWQKRAVPPSENWPDTPPDVQPNGKMYLPKYKNSPDFPKSQTIYNYDLIKQRGCDTVVVVESPMSVAKAETLTDGTDLLSNVVSTFGAKVNQAQIDALKDFKHVFVYMDSDKPGFIATTKLVRGLHRFCNVMVVQPEPNKDMGDYWVREEVLNVIDKAEPAFMKLAEWDDGFSRNGRPFKQKGARL</sequence>
<dbReference type="InterPro" id="IPR036977">
    <property type="entry name" value="DNA_primase_Znf_CHC2"/>
</dbReference>
<dbReference type="PANTHER" id="PTHR30313">
    <property type="entry name" value="DNA PRIMASE"/>
    <property type="match status" value="1"/>
</dbReference>
<dbReference type="GO" id="GO:0006269">
    <property type="term" value="P:DNA replication, synthesis of primer"/>
    <property type="evidence" value="ECO:0007669"/>
    <property type="project" value="TreeGrafter"/>
</dbReference>